<dbReference type="CDD" id="cd04301">
    <property type="entry name" value="NAT_SF"/>
    <property type="match status" value="1"/>
</dbReference>
<dbReference type="Pfam" id="PF00583">
    <property type="entry name" value="Acetyltransf_1"/>
    <property type="match status" value="1"/>
</dbReference>
<keyword evidence="1 4" id="KW-0808">Transferase</keyword>
<keyword evidence="2" id="KW-0012">Acyltransferase</keyword>
<dbReference type="PANTHER" id="PTHR43877:SF1">
    <property type="entry name" value="ACETYLTRANSFERASE"/>
    <property type="match status" value="1"/>
</dbReference>
<protein>
    <submittedName>
        <fullName evidence="4">Acetyltransferase</fullName>
    </submittedName>
</protein>
<dbReference type="STRING" id="33051.SB4_04455"/>
<dbReference type="SUPFAM" id="SSF55729">
    <property type="entry name" value="Acyl-CoA N-acyltransferases (Nat)"/>
    <property type="match status" value="1"/>
</dbReference>
<dbReference type="InterPro" id="IPR050832">
    <property type="entry name" value="Bact_Acetyltransf"/>
</dbReference>
<dbReference type="Gene3D" id="3.40.630.30">
    <property type="match status" value="1"/>
</dbReference>
<feature type="domain" description="N-acetyltransferase" evidence="3">
    <location>
        <begin position="1"/>
        <end position="156"/>
    </location>
</feature>
<dbReference type="Proteomes" id="UP000072867">
    <property type="component" value="Unassembled WGS sequence"/>
</dbReference>
<dbReference type="GO" id="GO:0016747">
    <property type="term" value="F:acyltransferase activity, transferring groups other than amino-acyl groups"/>
    <property type="evidence" value="ECO:0007669"/>
    <property type="project" value="InterPro"/>
</dbReference>
<proteinExistence type="predicted"/>
<dbReference type="EMBL" id="LDTD01000055">
    <property type="protein sequence ID" value="KTT70251.1"/>
    <property type="molecule type" value="Genomic_DNA"/>
</dbReference>
<evidence type="ECO:0000313" key="4">
    <source>
        <dbReference type="EMBL" id="KTT70251.1"/>
    </source>
</evidence>
<dbReference type="PANTHER" id="PTHR43877">
    <property type="entry name" value="AMINOALKYLPHOSPHONATE N-ACETYLTRANSFERASE-RELATED-RELATED"/>
    <property type="match status" value="1"/>
</dbReference>
<evidence type="ECO:0000256" key="1">
    <source>
        <dbReference type="ARBA" id="ARBA00022679"/>
    </source>
</evidence>
<dbReference type="RefSeq" id="WP_058733179.1">
    <property type="nucleotide sequence ID" value="NZ_LDTD01000055.1"/>
</dbReference>
<dbReference type="InterPro" id="IPR016181">
    <property type="entry name" value="Acyl_CoA_acyltransferase"/>
</dbReference>
<sequence length="156" mass="16868">MMIRTATPNDAVAMSHVLREIMALTGRTRPHDPAFTLSNYITAPDGIRCSVAVDDDGEVLGFQSLKRAVAGNRYDVPEGWGIIGTHISPRAHRRGVGRALFAVSRDAAIAAGLARIDATIGADNSMGLTYYEAMGFRTWREGPEIIQKMLVLSPDA</sequence>
<organism evidence="4 5">
    <name type="scientific">Sphingomonas sanguinis</name>
    <dbReference type="NCBI Taxonomy" id="33051"/>
    <lineage>
        <taxon>Bacteria</taxon>
        <taxon>Pseudomonadati</taxon>
        <taxon>Pseudomonadota</taxon>
        <taxon>Alphaproteobacteria</taxon>
        <taxon>Sphingomonadales</taxon>
        <taxon>Sphingomonadaceae</taxon>
        <taxon>Sphingomonas</taxon>
    </lineage>
</organism>
<name>A0A147HZ74_9SPHN</name>
<reference evidence="4 5" key="1">
    <citation type="journal article" date="2016" name="Front. Microbiol.">
        <title>Genomic Resource of Rice Seed Associated Bacteria.</title>
        <authorList>
            <person name="Midha S."/>
            <person name="Bansal K."/>
            <person name="Sharma S."/>
            <person name="Kumar N."/>
            <person name="Patil P.P."/>
            <person name="Chaudhry V."/>
            <person name="Patil P.B."/>
        </authorList>
    </citation>
    <scope>NUCLEOTIDE SEQUENCE [LARGE SCALE GENOMIC DNA]</scope>
    <source>
        <strain evidence="4 5">NS319</strain>
    </source>
</reference>
<evidence type="ECO:0000259" key="3">
    <source>
        <dbReference type="PROSITE" id="PS51186"/>
    </source>
</evidence>
<dbReference type="PROSITE" id="PS51186">
    <property type="entry name" value="GNAT"/>
    <property type="match status" value="1"/>
</dbReference>
<dbReference type="InterPro" id="IPR000182">
    <property type="entry name" value="GNAT_dom"/>
</dbReference>
<accession>A0A147HZ74</accession>
<evidence type="ECO:0000256" key="2">
    <source>
        <dbReference type="ARBA" id="ARBA00023315"/>
    </source>
</evidence>
<gene>
    <name evidence="4" type="ORF">NS319_08200</name>
</gene>
<evidence type="ECO:0000313" key="5">
    <source>
        <dbReference type="Proteomes" id="UP000072867"/>
    </source>
</evidence>
<comment type="caution">
    <text evidence="4">The sequence shown here is derived from an EMBL/GenBank/DDBJ whole genome shotgun (WGS) entry which is preliminary data.</text>
</comment>
<dbReference type="PATRIC" id="fig|33051.3.peg.2770"/>
<dbReference type="AlphaFoldDB" id="A0A147HZ74"/>